<name>A0A1S8A5U2_ROSNE</name>
<dbReference type="EMBL" id="DF977452">
    <property type="protein sequence ID" value="GAW25464.1"/>
    <property type="molecule type" value="Genomic_DNA"/>
</dbReference>
<dbReference type="OrthoDB" id="2132119at2759"/>
<dbReference type="Proteomes" id="UP000054516">
    <property type="component" value="Unassembled WGS sequence"/>
</dbReference>
<sequence>MGRRLLYPALQTAQENEPLGENPVFTHSQQASYYDMQTTVHVTMHCIISYPMGDGWTMDGRWAVGSGQWAVGSGQWAVGSGQWAVGSGQWAMDDGRWMMGEGHRADGFGEAVAWAQARE</sequence>
<keyword evidence="2" id="KW-1185">Reference proteome</keyword>
<dbReference type="InterPro" id="IPR011049">
    <property type="entry name" value="Serralysin-like_metalloprot_C"/>
</dbReference>
<evidence type="ECO:0000313" key="1">
    <source>
        <dbReference type="EMBL" id="GAW25464.1"/>
    </source>
</evidence>
<protein>
    <submittedName>
        <fullName evidence="1">Putative indole-3-glycerol-phosphate synthase</fullName>
    </submittedName>
</protein>
<evidence type="ECO:0000313" key="2">
    <source>
        <dbReference type="Proteomes" id="UP000054516"/>
    </source>
</evidence>
<proteinExistence type="predicted"/>
<gene>
    <name evidence="1" type="ORF">SAMD00023353_0700880</name>
</gene>
<dbReference type="AlphaFoldDB" id="A0A1S8A5U2"/>
<organism evidence="1">
    <name type="scientific">Rosellinia necatrix</name>
    <name type="common">White root-rot fungus</name>
    <dbReference type="NCBI Taxonomy" id="77044"/>
    <lineage>
        <taxon>Eukaryota</taxon>
        <taxon>Fungi</taxon>
        <taxon>Dikarya</taxon>
        <taxon>Ascomycota</taxon>
        <taxon>Pezizomycotina</taxon>
        <taxon>Sordariomycetes</taxon>
        <taxon>Xylariomycetidae</taxon>
        <taxon>Xylariales</taxon>
        <taxon>Xylariaceae</taxon>
        <taxon>Rosellinia</taxon>
    </lineage>
</organism>
<accession>A0A1S8A5U2</accession>
<reference evidence="1" key="1">
    <citation type="submission" date="2016-03" db="EMBL/GenBank/DDBJ databases">
        <title>Draft genome sequence of Rosellinia necatrix.</title>
        <authorList>
            <person name="Kanematsu S."/>
        </authorList>
    </citation>
    <scope>NUCLEOTIDE SEQUENCE [LARGE SCALE GENOMIC DNA]</scope>
    <source>
        <strain evidence="1">W97</strain>
    </source>
</reference>
<dbReference type="SUPFAM" id="SSF101967">
    <property type="entry name" value="Adhesin YadA, collagen-binding domain"/>
    <property type="match status" value="1"/>
</dbReference>